<comment type="caution">
    <text evidence="1">The sequence shown here is derived from an EMBL/GenBank/DDBJ whole genome shotgun (WGS) entry which is preliminary data.</text>
</comment>
<dbReference type="RefSeq" id="WP_201845403.1">
    <property type="nucleotide sequence ID" value="NZ_JABBYC010000004.1"/>
</dbReference>
<keyword evidence="2" id="KW-1185">Reference proteome</keyword>
<name>A0ABS1LHE3_9MICO</name>
<dbReference type="EMBL" id="JABBYC010000004">
    <property type="protein sequence ID" value="MBL0885574.1"/>
    <property type="molecule type" value="Genomic_DNA"/>
</dbReference>
<evidence type="ECO:0000313" key="1">
    <source>
        <dbReference type="EMBL" id="MBL0885574.1"/>
    </source>
</evidence>
<proteinExistence type="predicted"/>
<organism evidence="1 2">
    <name type="scientific">Myceligenerans indicum</name>
    <dbReference type="NCBI Taxonomy" id="2593663"/>
    <lineage>
        <taxon>Bacteria</taxon>
        <taxon>Bacillati</taxon>
        <taxon>Actinomycetota</taxon>
        <taxon>Actinomycetes</taxon>
        <taxon>Micrococcales</taxon>
        <taxon>Promicromonosporaceae</taxon>
        <taxon>Myceligenerans</taxon>
    </lineage>
</organism>
<accession>A0ABS1LHE3</accession>
<evidence type="ECO:0000313" key="2">
    <source>
        <dbReference type="Proteomes" id="UP000675409"/>
    </source>
</evidence>
<protein>
    <submittedName>
        <fullName evidence="1">Uncharacterized protein</fullName>
    </submittedName>
</protein>
<dbReference type="Proteomes" id="UP000675409">
    <property type="component" value="Unassembled WGS sequence"/>
</dbReference>
<sequence length="260" mass="28092">MALFGDPGGRAPSAGDEDEYSLFHRRSESMGWLDTRGVIEWRDGFEEHVGTRGLWALHDAGTGSVTEGVAGPPADYWFHVGVEPLPVGGALPTQALLRCIGDVVAMRQSEFRLRAVQFVLPTQLLDVGRRRDMALAPSVEGMGWLAMSEVLAQSDPVPAKIEISLPAEMPRNFARNMAESVHELAAPLLREALVTEVDSVEVPVLVADHFWDGPSRGAVSIRCEFQGWTFEGVGWLAGFVADFCARNGFSGNAVVTASAT</sequence>
<gene>
    <name evidence="1" type="ORF">HGK34_04630</name>
</gene>
<reference evidence="1 2" key="1">
    <citation type="journal article" date="2021" name="Arch. Microbiol.">
        <title>Myceligenerans indicum sp. nov., an actinobacterium isolated from mangrove sediment of Sundarbans, India.</title>
        <authorList>
            <person name="Asha K."/>
            <person name="Bhadury P."/>
        </authorList>
    </citation>
    <scope>NUCLEOTIDE SEQUENCE [LARGE SCALE GENOMIC DNA]</scope>
    <source>
        <strain evidence="1 2">I2</strain>
    </source>
</reference>